<dbReference type="AlphaFoldDB" id="A0A6G1GKP1"/>
<protein>
    <submittedName>
        <fullName evidence="3">Uncharacterized protein</fullName>
    </submittedName>
</protein>
<feature type="region of interest" description="Disordered" evidence="2">
    <location>
        <begin position="152"/>
        <end position="195"/>
    </location>
</feature>
<evidence type="ECO:0000313" key="3">
    <source>
        <dbReference type="EMBL" id="KAF1981384.1"/>
    </source>
</evidence>
<keyword evidence="4" id="KW-1185">Reference proteome</keyword>
<name>A0A6G1GKP1_9PEZI</name>
<organism evidence="3 4">
    <name type="scientific">Aulographum hederae CBS 113979</name>
    <dbReference type="NCBI Taxonomy" id="1176131"/>
    <lineage>
        <taxon>Eukaryota</taxon>
        <taxon>Fungi</taxon>
        <taxon>Dikarya</taxon>
        <taxon>Ascomycota</taxon>
        <taxon>Pezizomycotina</taxon>
        <taxon>Dothideomycetes</taxon>
        <taxon>Pleosporomycetidae</taxon>
        <taxon>Aulographales</taxon>
        <taxon>Aulographaceae</taxon>
    </lineage>
</organism>
<sequence length="353" mass="39913">MEQPLTPDHTEPRASVSLESTFTSSTTDEAPNVKEEAANNPKVPTFEDYAATSKGYDLWETRMVNAQNSLKSRKTTLDVQFNSLLTEVRRLQLVEKEFVELQTAHTEAKANFGKLEEEAGEMRAELEVLRRDKEAYLRLFGGRAEELLERVSKSVSTTEPSSAKRKRVEHSEQELVSSVPTTYSSSSRQTSTSTAAISTRENYIVSDILVRQTPTERNRGRSLKSRISKPLLLEELQHPYHEGGWGPCHPILFEIAGVPPFRLPFLRDVPVHVPEEFQHSPLINYCPTTLSGAKCRFRNVCKGIHICPFGGGCSFKCTMHGCADSHLIRPTCHRAVFWWRSSLWGRRVSKHPC</sequence>
<reference evidence="3" key="1">
    <citation type="journal article" date="2020" name="Stud. Mycol.">
        <title>101 Dothideomycetes genomes: a test case for predicting lifestyles and emergence of pathogens.</title>
        <authorList>
            <person name="Haridas S."/>
            <person name="Albert R."/>
            <person name="Binder M."/>
            <person name="Bloem J."/>
            <person name="Labutti K."/>
            <person name="Salamov A."/>
            <person name="Andreopoulos B."/>
            <person name="Baker S."/>
            <person name="Barry K."/>
            <person name="Bills G."/>
            <person name="Bluhm B."/>
            <person name="Cannon C."/>
            <person name="Castanera R."/>
            <person name="Culley D."/>
            <person name="Daum C."/>
            <person name="Ezra D."/>
            <person name="Gonzalez J."/>
            <person name="Henrissat B."/>
            <person name="Kuo A."/>
            <person name="Liang C."/>
            <person name="Lipzen A."/>
            <person name="Lutzoni F."/>
            <person name="Magnuson J."/>
            <person name="Mondo S."/>
            <person name="Nolan M."/>
            <person name="Ohm R."/>
            <person name="Pangilinan J."/>
            <person name="Park H.-J."/>
            <person name="Ramirez L."/>
            <person name="Alfaro M."/>
            <person name="Sun H."/>
            <person name="Tritt A."/>
            <person name="Yoshinaga Y."/>
            <person name="Zwiers L.-H."/>
            <person name="Turgeon B."/>
            <person name="Goodwin S."/>
            <person name="Spatafora J."/>
            <person name="Crous P."/>
            <person name="Grigoriev I."/>
        </authorList>
    </citation>
    <scope>NUCLEOTIDE SEQUENCE</scope>
    <source>
        <strain evidence="3">CBS 113979</strain>
    </source>
</reference>
<dbReference type="Proteomes" id="UP000800041">
    <property type="component" value="Unassembled WGS sequence"/>
</dbReference>
<evidence type="ECO:0000256" key="1">
    <source>
        <dbReference type="SAM" id="Coils"/>
    </source>
</evidence>
<evidence type="ECO:0000313" key="4">
    <source>
        <dbReference type="Proteomes" id="UP000800041"/>
    </source>
</evidence>
<evidence type="ECO:0000256" key="2">
    <source>
        <dbReference type="SAM" id="MobiDB-lite"/>
    </source>
</evidence>
<dbReference type="EMBL" id="ML977200">
    <property type="protein sequence ID" value="KAF1981384.1"/>
    <property type="molecule type" value="Genomic_DNA"/>
</dbReference>
<feature type="compositionally biased region" description="Polar residues" evidence="2">
    <location>
        <begin position="17"/>
        <end position="29"/>
    </location>
</feature>
<accession>A0A6G1GKP1</accession>
<feature type="coiled-coil region" evidence="1">
    <location>
        <begin position="91"/>
        <end position="132"/>
    </location>
</feature>
<keyword evidence="1" id="KW-0175">Coiled coil</keyword>
<proteinExistence type="predicted"/>
<feature type="compositionally biased region" description="Low complexity" evidence="2">
    <location>
        <begin position="176"/>
        <end position="195"/>
    </location>
</feature>
<gene>
    <name evidence="3" type="ORF">K402DRAFT_467570</name>
</gene>
<feature type="region of interest" description="Disordered" evidence="2">
    <location>
        <begin position="1"/>
        <end position="41"/>
    </location>
</feature>